<dbReference type="PROSITE" id="PS50878">
    <property type="entry name" value="RT_POL"/>
    <property type="match status" value="1"/>
</dbReference>
<dbReference type="InterPro" id="IPR043128">
    <property type="entry name" value="Rev_trsase/Diguanyl_cyclase"/>
</dbReference>
<evidence type="ECO:0000313" key="3">
    <source>
        <dbReference type="WBParaSite" id="SVE_1851500.1"/>
    </source>
</evidence>
<reference evidence="3" key="2">
    <citation type="submission" date="2015-08" db="UniProtKB">
        <authorList>
            <consortium name="WormBaseParasite"/>
        </authorList>
    </citation>
    <scope>IDENTIFICATION</scope>
</reference>
<organism evidence="2 3">
    <name type="scientific">Strongyloides venezuelensis</name>
    <name type="common">Threadworm</name>
    <dbReference type="NCBI Taxonomy" id="75913"/>
    <lineage>
        <taxon>Eukaryota</taxon>
        <taxon>Metazoa</taxon>
        <taxon>Ecdysozoa</taxon>
        <taxon>Nematoda</taxon>
        <taxon>Chromadorea</taxon>
        <taxon>Rhabditida</taxon>
        <taxon>Tylenchina</taxon>
        <taxon>Panagrolaimomorpha</taxon>
        <taxon>Strongyloidoidea</taxon>
        <taxon>Strongyloididae</taxon>
        <taxon>Strongyloides</taxon>
    </lineage>
</organism>
<dbReference type="InterPro" id="IPR043502">
    <property type="entry name" value="DNA/RNA_pol_sf"/>
</dbReference>
<dbReference type="Proteomes" id="UP000035680">
    <property type="component" value="Unassembled WGS sequence"/>
</dbReference>
<dbReference type="SUPFAM" id="SSF56672">
    <property type="entry name" value="DNA/RNA polymerases"/>
    <property type="match status" value="1"/>
</dbReference>
<dbReference type="Gene3D" id="3.30.70.270">
    <property type="match status" value="1"/>
</dbReference>
<proteinExistence type="predicted"/>
<dbReference type="Pfam" id="PF00078">
    <property type="entry name" value="RVT_1"/>
    <property type="match status" value="1"/>
</dbReference>
<protein>
    <submittedName>
        <fullName evidence="3">Reverse transcriptase domain-containing protein</fullName>
    </submittedName>
</protein>
<keyword evidence="2" id="KW-1185">Reference proteome</keyword>
<dbReference type="AlphaFoldDB" id="A0A0K0G1C5"/>
<accession>A0A0K0G1C5</accession>
<name>A0A0K0G1C5_STRVS</name>
<dbReference type="STRING" id="75913.A0A0K0G1C5"/>
<feature type="domain" description="Reverse transcriptase" evidence="1">
    <location>
        <begin position="1"/>
        <end position="150"/>
    </location>
</feature>
<dbReference type="InterPro" id="IPR000477">
    <property type="entry name" value="RT_dom"/>
</dbReference>
<sequence>MYENGIIEFSDAIKTCFYYLLTKRLYDSQQQFNNEDSPRQRFFLDVCRINAATQKIVQQSPHLTTIIGSILVRGPKNSSFIFQRSIERIISPIKDAQVFVYIDDLLILTNSTSQSYYDAVVFVIICLHGYGLKKNISKCEFYQESITYLG</sequence>
<reference evidence="2" key="1">
    <citation type="submission" date="2014-07" db="EMBL/GenBank/DDBJ databases">
        <authorList>
            <person name="Martin A.A"/>
            <person name="De Silva N."/>
        </authorList>
    </citation>
    <scope>NUCLEOTIDE SEQUENCE</scope>
</reference>
<dbReference type="WBParaSite" id="SVE_1851500.1">
    <property type="protein sequence ID" value="SVE_1851500.1"/>
    <property type="gene ID" value="SVE_1851500"/>
</dbReference>
<evidence type="ECO:0000313" key="2">
    <source>
        <dbReference type="Proteomes" id="UP000035680"/>
    </source>
</evidence>
<evidence type="ECO:0000259" key="1">
    <source>
        <dbReference type="PROSITE" id="PS50878"/>
    </source>
</evidence>